<reference evidence="2 3" key="1">
    <citation type="journal article" date="2019" name="Int. J. Syst. Evol. Microbiol.">
        <title>The Global Catalogue of Microorganisms (GCM) 10K type strain sequencing project: providing services to taxonomists for standard genome sequencing and annotation.</title>
        <authorList>
            <consortium name="The Broad Institute Genomics Platform"/>
            <consortium name="The Broad Institute Genome Sequencing Center for Infectious Disease"/>
            <person name="Wu L."/>
            <person name="Ma J."/>
        </authorList>
    </citation>
    <scope>NUCLEOTIDE SEQUENCE [LARGE SCALE GENOMIC DNA]</scope>
    <source>
        <strain evidence="2 3">XZYJT29</strain>
    </source>
</reference>
<name>A0ABD5Y2X2_9EURY</name>
<organism evidence="2 3">
    <name type="scientific">Halosimplex aquaticum</name>
    <dbReference type="NCBI Taxonomy" id="3026162"/>
    <lineage>
        <taxon>Archaea</taxon>
        <taxon>Methanobacteriati</taxon>
        <taxon>Methanobacteriota</taxon>
        <taxon>Stenosarchaea group</taxon>
        <taxon>Halobacteria</taxon>
        <taxon>Halobacteriales</taxon>
        <taxon>Haloarculaceae</taxon>
        <taxon>Halosimplex</taxon>
    </lineage>
</organism>
<accession>A0ABD5Y2X2</accession>
<dbReference type="GeneID" id="78820364"/>
<evidence type="ECO:0000256" key="1">
    <source>
        <dbReference type="SAM" id="Phobius"/>
    </source>
</evidence>
<dbReference type="EMBL" id="JBHTAS010000001">
    <property type="protein sequence ID" value="MFC7140089.1"/>
    <property type="molecule type" value="Genomic_DNA"/>
</dbReference>
<sequence length="120" mass="12599">MDGDTALNAVGAALVLAIVAGLVVVGLNFAGGASGGDAPDVDWTVERINDTAVRVTHAGGEPVRTEEIRVTVDSVSRSTDWTDPVTENESTVVQASEGSLVRIVWNGGRGDRERMHSERV</sequence>
<dbReference type="RefSeq" id="WP_274325656.1">
    <property type="nucleotide sequence ID" value="NZ_CP118158.1"/>
</dbReference>
<evidence type="ECO:0000313" key="3">
    <source>
        <dbReference type="Proteomes" id="UP001596432"/>
    </source>
</evidence>
<evidence type="ECO:0008006" key="4">
    <source>
        <dbReference type="Google" id="ProtNLM"/>
    </source>
</evidence>
<keyword evidence="1" id="KW-0472">Membrane</keyword>
<keyword evidence="1" id="KW-0812">Transmembrane</keyword>
<feature type="transmembrane region" description="Helical" evidence="1">
    <location>
        <begin position="6"/>
        <end position="30"/>
    </location>
</feature>
<dbReference type="AlphaFoldDB" id="A0ABD5Y2X2"/>
<keyword evidence="1" id="KW-1133">Transmembrane helix</keyword>
<proteinExistence type="predicted"/>
<keyword evidence="3" id="KW-1185">Reference proteome</keyword>
<dbReference type="Proteomes" id="UP001596432">
    <property type="component" value="Unassembled WGS sequence"/>
</dbReference>
<gene>
    <name evidence="2" type="ORF">ACFQMA_09615</name>
</gene>
<evidence type="ECO:0000313" key="2">
    <source>
        <dbReference type="EMBL" id="MFC7140089.1"/>
    </source>
</evidence>
<comment type="caution">
    <text evidence="2">The sequence shown here is derived from an EMBL/GenBank/DDBJ whole genome shotgun (WGS) entry which is preliminary data.</text>
</comment>
<protein>
    <recommendedName>
        <fullName evidence="4">Archaeal Type IV pilin N-terminal domain-containing protein</fullName>
    </recommendedName>
</protein>